<feature type="region of interest" description="Disordered" evidence="1">
    <location>
        <begin position="590"/>
        <end position="623"/>
    </location>
</feature>
<dbReference type="Proteomes" id="UP000078512">
    <property type="component" value="Unassembled WGS sequence"/>
</dbReference>
<accession>A0A197K548</accession>
<proteinExistence type="predicted"/>
<protein>
    <submittedName>
        <fullName evidence="2">Uncharacterized protein</fullName>
    </submittedName>
</protein>
<evidence type="ECO:0000313" key="3">
    <source>
        <dbReference type="Proteomes" id="UP000078512"/>
    </source>
</evidence>
<dbReference type="OrthoDB" id="2423977at2759"/>
<dbReference type="InterPro" id="IPR032675">
    <property type="entry name" value="LRR_dom_sf"/>
</dbReference>
<dbReference type="Gene3D" id="3.80.10.10">
    <property type="entry name" value="Ribonuclease Inhibitor"/>
    <property type="match status" value="1"/>
</dbReference>
<evidence type="ECO:0000256" key="1">
    <source>
        <dbReference type="SAM" id="MobiDB-lite"/>
    </source>
</evidence>
<reference evidence="2 3" key="1">
    <citation type="submission" date="2016-05" db="EMBL/GenBank/DDBJ databases">
        <title>Genome sequencing reveals origins of a unique bacterial endosymbiosis in the earliest lineages of terrestrial Fungi.</title>
        <authorList>
            <consortium name="DOE Joint Genome Institute"/>
            <person name="Uehling J."/>
            <person name="Gryganskyi A."/>
            <person name="Hameed K."/>
            <person name="Tschaplinski T."/>
            <person name="Misztal P."/>
            <person name="Wu S."/>
            <person name="Desiro A."/>
            <person name="Vande Pol N."/>
            <person name="Du Z.-Y."/>
            <person name="Zienkiewicz A."/>
            <person name="Zienkiewicz K."/>
            <person name="Morin E."/>
            <person name="Tisserant E."/>
            <person name="Splivallo R."/>
            <person name="Hainaut M."/>
            <person name="Henrissat B."/>
            <person name="Ohm R."/>
            <person name="Kuo A."/>
            <person name="Yan J."/>
            <person name="Lipzen A."/>
            <person name="Nolan M."/>
            <person name="Labutti K."/>
            <person name="Barry K."/>
            <person name="Goldstein A."/>
            <person name="Labbe J."/>
            <person name="Schadt C."/>
            <person name="Tuskan G."/>
            <person name="Grigoriev I."/>
            <person name="Martin F."/>
            <person name="Vilgalys R."/>
            <person name="Bonito G."/>
        </authorList>
    </citation>
    <scope>NUCLEOTIDE SEQUENCE [LARGE SCALE GENOMIC DNA]</scope>
    <source>
        <strain evidence="2 3">AG-77</strain>
    </source>
</reference>
<name>A0A197K548_9FUNG</name>
<sequence length="1562" mass="177888">MSTTFPLPLECLQIIIRHIAQDRRTAHLLPRLLRVNKYVCNATLPILYENPFKNIYFRHSLGTSSLKTVEIPFRRLALTLIRSIPLHDNNIPLLTDMLRAAYLRPGIQIPKGLNPRPLFIPYYSFLADLVILSECTGPPRDDAVFFHGSILSVIPNFVKQLNDPQVREILAASAQPGGHFRSARKIEYTKAAGLVLRKDFTWLFCSLNAEHIRSVVIPLSDISRYLSLVERFKILSSITFFIDLRLQLDARERSWLSPLELETLERQLEERGRHLDEMVRFIKELRQCHPHVFTTATCPMPGNFRDSCPQDHQTQLLQCLPPLNNPGVIDDTNWLQLIAHIQETDLSHVKVFSQHWPFCAVYYLEQLRKLEPFLNRCRSLDDVNIYAWSEDVFKWAVDERREAIAEIAAGRKPKKSPVPLRLAKINCQPQSDGRPIDDVMIGFSETLESLDVTSHTYRAPGAPSGNSPPDFRIGHISGDIAWHCELPQLTRLTIETCNHFLRMDPSFLTRLTSVKYLTARDKRRRYSMEEVSYLSPAHGTLPQLAHITLEGTPAISFHPDTLHHTPNLAHLSLGLVSGIGNDVFIPPIEDLNNDGDLEQEQEQKGGAEVPAPAAPTPTTTPQLPTRPVWTWDWALSKLEILILKSTFAYEFQFRMLEKTPRLKSLFLTIKTQTRQHPRTIHLRDLPLAPNAATTTSQNLILPPTTGAVTENVHEHEKTTIDQREQQQQQSGHQVHDYASLPMLRSLFLFGDWSMDDAVLAVLCGKVAPSMAELGMMGGCRGFTLDGWVKHTSENLHSLNTAMCSPELNGGPEQLEALGLRVAYLSTAPASASADGKKPEHQEQEALPPIPATETTTTSIPYYSFLAHIDLEAHYFSEGGIFYTPQFPSNSAILDYLENNGHSERYTAKDVTGRLKHYEQPSIICQGVARDLRRDLTWALCVNGAECIQRLAIPISDISRYLAIVGRFKVLTNVVFLLDSDITPFLHFGQQLAEEDQEVLALQQRERERHIEEMILFVQEHCQRFPNTLARGRCVKDMFMTEECPEEVNDRLLQSLPPLYKPRFIDNGNWAQCLARVQDIDLSAVKFLKTRKYNSEEPVFERVSKQAGPFLHRCCALEDIDIRSPGEDAFRWAVEERKRFERDLADGRTTPSGRPLVPLRQLYVGFEDHPSSGVLFDDAVFAFQETLEDICVSICESVEEDFTKSLEFSIGDNNNNNNYQSYWELPRLSRLHVRTGYFILRVHPTFLQRCTQVTHISLTDRQREYSLDQVNYWEPAKLPRLESLKLRGTAAISFHSDTLKYAPELQALCLEADQDEDHMTYFIPPAEELDAIAEGESTVDGGGSYSVDGEGASSVLTTLARRPVWTWDWALPKLTFMTLTGEHAYRFQFRMLEGTPSLITFKLDITSTTALHQRTIHLEDLIKPGYQQQRPQKHDGEEVYQEQQDQEYIHVATLKRLSFYGPWRMTTHVLQTLFRRVAPEIANLAMSSCLDHDFSEWVDATKQYLHGLVAAELNMDVSEDAIADAGLVRAKMNRGRYSVGYQLEEKPLGRMLETPACYNVYEP</sequence>
<feature type="compositionally biased region" description="Acidic residues" evidence="1">
    <location>
        <begin position="591"/>
        <end position="600"/>
    </location>
</feature>
<keyword evidence="3" id="KW-1185">Reference proteome</keyword>
<organism evidence="2 3">
    <name type="scientific">Linnemannia elongata AG-77</name>
    <dbReference type="NCBI Taxonomy" id="1314771"/>
    <lineage>
        <taxon>Eukaryota</taxon>
        <taxon>Fungi</taxon>
        <taxon>Fungi incertae sedis</taxon>
        <taxon>Mucoromycota</taxon>
        <taxon>Mortierellomycotina</taxon>
        <taxon>Mortierellomycetes</taxon>
        <taxon>Mortierellales</taxon>
        <taxon>Mortierellaceae</taxon>
        <taxon>Linnemannia</taxon>
    </lineage>
</organism>
<gene>
    <name evidence="2" type="ORF">K457DRAFT_16165</name>
</gene>
<dbReference type="EMBL" id="KV442024">
    <property type="protein sequence ID" value="OAQ32600.1"/>
    <property type="molecule type" value="Genomic_DNA"/>
</dbReference>
<dbReference type="SUPFAM" id="SSF52047">
    <property type="entry name" value="RNI-like"/>
    <property type="match status" value="1"/>
</dbReference>
<evidence type="ECO:0000313" key="2">
    <source>
        <dbReference type="EMBL" id="OAQ32600.1"/>
    </source>
</evidence>